<dbReference type="EMBL" id="BOOK01000016">
    <property type="protein sequence ID" value="GII00465.1"/>
    <property type="molecule type" value="Genomic_DNA"/>
</dbReference>
<gene>
    <name evidence="2" type="ORF">Pta02_24730</name>
</gene>
<protein>
    <recommendedName>
        <fullName evidence="4">LysM domain-containing protein</fullName>
    </recommendedName>
</protein>
<organism evidence="2 3">
    <name type="scientific">Planobispora takensis</name>
    <dbReference type="NCBI Taxonomy" id="1367882"/>
    <lineage>
        <taxon>Bacteria</taxon>
        <taxon>Bacillati</taxon>
        <taxon>Actinomycetota</taxon>
        <taxon>Actinomycetes</taxon>
        <taxon>Streptosporangiales</taxon>
        <taxon>Streptosporangiaceae</taxon>
        <taxon>Planobispora</taxon>
    </lineage>
</organism>
<proteinExistence type="predicted"/>
<evidence type="ECO:0000313" key="3">
    <source>
        <dbReference type="Proteomes" id="UP000634476"/>
    </source>
</evidence>
<evidence type="ECO:0008006" key="4">
    <source>
        <dbReference type="Google" id="ProtNLM"/>
    </source>
</evidence>
<name>A0A8J3SY63_9ACTN</name>
<comment type="caution">
    <text evidence="2">The sequence shown here is derived from an EMBL/GenBank/DDBJ whole genome shotgun (WGS) entry which is preliminary data.</text>
</comment>
<reference evidence="2" key="1">
    <citation type="submission" date="2021-01" db="EMBL/GenBank/DDBJ databases">
        <title>Whole genome shotgun sequence of Planobispora takensis NBRC 109077.</title>
        <authorList>
            <person name="Komaki H."/>
            <person name="Tamura T."/>
        </authorList>
    </citation>
    <scope>NUCLEOTIDE SEQUENCE</scope>
    <source>
        <strain evidence="2">NBRC 109077</strain>
    </source>
</reference>
<evidence type="ECO:0000313" key="2">
    <source>
        <dbReference type="EMBL" id="GII00465.1"/>
    </source>
</evidence>
<sequence length="99" mass="10547">MGNARRVRSGTPSRKGTRPSRRPVRLTRRGRIVVVVLLVAATLAMLWIGSRIAPASAAGHPGREGLPWVEAHQGDTLREVAEAVTPEGDPAVTAHRIGS</sequence>
<dbReference type="AlphaFoldDB" id="A0A8J3SY63"/>
<feature type="region of interest" description="Disordered" evidence="1">
    <location>
        <begin position="1"/>
        <end position="24"/>
    </location>
</feature>
<dbReference type="Proteomes" id="UP000634476">
    <property type="component" value="Unassembled WGS sequence"/>
</dbReference>
<evidence type="ECO:0000256" key="1">
    <source>
        <dbReference type="SAM" id="MobiDB-lite"/>
    </source>
</evidence>
<accession>A0A8J3SY63</accession>
<keyword evidence="3" id="KW-1185">Reference proteome</keyword>
<feature type="compositionally biased region" description="Basic residues" evidence="1">
    <location>
        <begin position="15"/>
        <end position="24"/>
    </location>
</feature>